<name>A0A6I4T3I3_9SPHN</name>
<sequence length="106" mass="12803">MTRYRDGLAIPDCVFEAAAWKYQVEITCSCGHLARHDPHGLWHFCEKKRWSDNFQDLYLRFYCLRCMVSRKQKVRPRKIDGTKEPATIRLPWPSELEWKRAISRFR</sequence>
<comment type="caution">
    <text evidence="1">The sequence shown here is derived from an EMBL/GenBank/DDBJ whole genome shotgun (WGS) entry which is preliminary data.</text>
</comment>
<dbReference type="EMBL" id="WTYT01000001">
    <property type="protein sequence ID" value="MXO64829.1"/>
    <property type="molecule type" value="Genomic_DNA"/>
</dbReference>
<proteinExistence type="predicted"/>
<keyword evidence="2" id="KW-1185">Reference proteome</keyword>
<dbReference type="Proteomes" id="UP000438476">
    <property type="component" value="Unassembled WGS sequence"/>
</dbReference>
<dbReference type="AlphaFoldDB" id="A0A6I4T3I3"/>
<reference evidence="1 2" key="1">
    <citation type="submission" date="2019-12" db="EMBL/GenBank/DDBJ databases">
        <title>Genomic-based taxomic classification of the family Erythrobacteraceae.</title>
        <authorList>
            <person name="Xu L."/>
        </authorList>
    </citation>
    <scope>NUCLEOTIDE SEQUENCE [LARGE SCALE GENOMIC DNA]</scope>
    <source>
        <strain evidence="1 2">LMG 29518</strain>
    </source>
</reference>
<dbReference type="OrthoDB" id="7506225at2"/>
<evidence type="ECO:0000313" key="2">
    <source>
        <dbReference type="Proteomes" id="UP000438476"/>
    </source>
</evidence>
<organism evidence="1 2">
    <name type="scientific">Altericroceibacterium endophyticum</name>
    <dbReference type="NCBI Taxonomy" id="1808508"/>
    <lineage>
        <taxon>Bacteria</taxon>
        <taxon>Pseudomonadati</taxon>
        <taxon>Pseudomonadota</taxon>
        <taxon>Alphaproteobacteria</taxon>
        <taxon>Sphingomonadales</taxon>
        <taxon>Erythrobacteraceae</taxon>
        <taxon>Altericroceibacterium</taxon>
    </lineage>
</organism>
<accession>A0A6I4T3I3</accession>
<evidence type="ECO:0000313" key="1">
    <source>
        <dbReference type="EMBL" id="MXO64829.1"/>
    </source>
</evidence>
<gene>
    <name evidence="1" type="ORF">GRI91_03570</name>
</gene>
<protein>
    <submittedName>
        <fullName evidence="1">Uncharacterized protein</fullName>
    </submittedName>
</protein>
<dbReference type="RefSeq" id="WP_160735213.1">
    <property type="nucleotide sequence ID" value="NZ_WTYT01000001.1"/>
</dbReference>